<evidence type="ECO:0000313" key="5">
    <source>
        <dbReference type="EMBL" id="KAK3893838.1"/>
    </source>
</evidence>
<feature type="region of interest" description="Disordered" evidence="3">
    <location>
        <begin position="1"/>
        <end position="26"/>
    </location>
</feature>
<keyword evidence="2" id="KW-0238">DNA-binding</keyword>
<evidence type="ECO:0000256" key="3">
    <source>
        <dbReference type="SAM" id="MobiDB-lite"/>
    </source>
</evidence>
<proteinExistence type="predicted"/>
<dbReference type="GO" id="GO:0003677">
    <property type="term" value="F:DNA binding"/>
    <property type="evidence" value="ECO:0007669"/>
    <property type="project" value="UniProtKB-KW"/>
</dbReference>
<dbReference type="AlphaFoldDB" id="A0AAE1GQE8"/>
<dbReference type="Pfam" id="PF03221">
    <property type="entry name" value="HTH_Tnp_Tc5"/>
    <property type="match status" value="1"/>
</dbReference>
<dbReference type="SUPFAM" id="SSF46689">
    <property type="entry name" value="Homeodomain-like"/>
    <property type="match status" value="1"/>
</dbReference>
<dbReference type="Proteomes" id="UP001286313">
    <property type="component" value="Unassembled WGS sequence"/>
</dbReference>
<keyword evidence="6" id="KW-1185">Reference proteome</keyword>
<evidence type="ECO:0000256" key="2">
    <source>
        <dbReference type="ARBA" id="ARBA00023125"/>
    </source>
</evidence>
<feature type="region of interest" description="Disordered" evidence="3">
    <location>
        <begin position="159"/>
        <end position="194"/>
    </location>
</feature>
<comment type="caution">
    <text evidence="5">The sequence shown here is derived from an EMBL/GenBank/DDBJ whole genome shotgun (WGS) entry which is preliminary data.</text>
</comment>
<evidence type="ECO:0000256" key="1">
    <source>
        <dbReference type="ARBA" id="ARBA00004123"/>
    </source>
</evidence>
<evidence type="ECO:0000259" key="4">
    <source>
        <dbReference type="PROSITE" id="PS51253"/>
    </source>
</evidence>
<dbReference type="EMBL" id="JAWQEG010000169">
    <property type="protein sequence ID" value="KAK3893838.1"/>
    <property type="molecule type" value="Genomic_DNA"/>
</dbReference>
<dbReference type="InterPro" id="IPR050863">
    <property type="entry name" value="CenT-Element_Derived"/>
</dbReference>
<dbReference type="InterPro" id="IPR006600">
    <property type="entry name" value="HTH_CenpB_DNA-bd_dom"/>
</dbReference>
<reference evidence="5" key="1">
    <citation type="submission" date="2023-10" db="EMBL/GenBank/DDBJ databases">
        <title>Genome assemblies of two species of porcelain crab, Petrolisthes cinctipes and Petrolisthes manimaculis (Anomura: Porcellanidae).</title>
        <authorList>
            <person name="Angst P."/>
        </authorList>
    </citation>
    <scope>NUCLEOTIDE SEQUENCE</scope>
    <source>
        <strain evidence="5">PB745_01</strain>
        <tissue evidence="5">Gill</tissue>
    </source>
</reference>
<dbReference type="PANTHER" id="PTHR19303:SF52">
    <property type="entry name" value="TIGGER TRANSPOSABLE ELEMENT-DERIVED PROTEIN 6"/>
    <property type="match status" value="1"/>
</dbReference>
<dbReference type="PROSITE" id="PS51253">
    <property type="entry name" value="HTH_CENPB"/>
    <property type="match status" value="1"/>
</dbReference>
<protein>
    <recommendedName>
        <fullName evidence="4">HTH CENPB-type domain-containing protein</fullName>
    </recommendedName>
</protein>
<accession>A0AAE1GQE8</accession>
<gene>
    <name evidence="5" type="ORF">Pcinc_002373</name>
</gene>
<organism evidence="5 6">
    <name type="scientific">Petrolisthes cinctipes</name>
    <name type="common">Flat porcelain crab</name>
    <dbReference type="NCBI Taxonomy" id="88211"/>
    <lineage>
        <taxon>Eukaryota</taxon>
        <taxon>Metazoa</taxon>
        <taxon>Ecdysozoa</taxon>
        <taxon>Arthropoda</taxon>
        <taxon>Crustacea</taxon>
        <taxon>Multicrustacea</taxon>
        <taxon>Malacostraca</taxon>
        <taxon>Eumalacostraca</taxon>
        <taxon>Eucarida</taxon>
        <taxon>Decapoda</taxon>
        <taxon>Pleocyemata</taxon>
        <taxon>Anomura</taxon>
        <taxon>Galatheoidea</taxon>
        <taxon>Porcellanidae</taxon>
        <taxon>Petrolisthes</taxon>
    </lineage>
</organism>
<comment type="subcellular location">
    <subcellularLocation>
        <location evidence="1">Nucleus</location>
    </subcellularLocation>
</comment>
<sequence>MAQKRRDSCIHQGNGASKIDSRKQAPDSKVIKMERYLNAWVSKKECVGVPVNKKQIMEMAKEFYLTICDKEKVQPSGFQASTGWLYRFIDRKEKRNVNLTGEAASADSVAADNFPQILKEGGYDPECIYNMDECGLQYKKMPTSTFISRAKTGEEIQAILDSGDEAGNFDDPLPEPAGGEPGTGTSPTQPDGDD</sequence>
<dbReference type="PANTHER" id="PTHR19303">
    <property type="entry name" value="TRANSPOSON"/>
    <property type="match status" value="1"/>
</dbReference>
<dbReference type="Gene3D" id="1.10.10.60">
    <property type="entry name" value="Homeodomain-like"/>
    <property type="match status" value="1"/>
</dbReference>
<dbReference type="GO" id="GO:0005634">
    <property type="term" value="C:nucleus"/>
    <property type="evidence" value="ECO:0007669"/>
    <property type="project" value="UniProtKB-SubCell"/>
</dbReference>
<name>A0AAE1GQE8_PETCI</name>
<evidence type="ECO:0000313" key="6">
    <source>
        <dbReference type="Proteomes" id="UP001286313"/>
    </source>
</evidence>
<dbReference type="InterPro" id="IPR009057">
    <property type="entry name" value="Homeodomain-like_sf"/>
</dbReference>
<feature type="compositionally biased region" description="Low complexity" evidence="3">
    <location>
        <begin position="183"/>
        <end position="194"/>
    </location>
</feature>
<feature type="domain" description="HTH CENPB-type" evidence="4">
    <location>
        <begin position="21"/>
        <end position="98"/>
    </location>
</feature>